<gene>
    <name evidence="12" type="ORF">DW794_01600</name>
    <name evidence="11" type="ORF">DWY26_16075</name>
    <name evidence="4" type="ORF">ERS852494_01202</name>
    <name evidence="5" type="ORF">ERS852558_00643</name>
    <name evidence="9" type="ORF">F2Y31_19810</name>
    <name evidence="8" type="ORF">F2Y35_05280</name>
    <name evidence="6" type="ORF">F2Y36_09975</name>
    <name evidence="7" type="ORF">F2Y39_05150</name>
    <name evidence="13" type="ORF">NXW23_10710</name>
    <name evidence="10" type="ORF">Q4469_01395</name>
</gene>
<reference evidence="14 15" key="1">
    <citation type="submission" date="2015-09" db="EMBL/GenBank/DDBJ databases">
        <authorList>
            <consortium name="Pathogen Informatics"/>
        </authorList>
    </citation>
    <scope>NUCLEOTIDE SEQUENCE [LARGE SCALE GENOMIC DNA]</scope>
    <source>
        <strain evidence="4 14">2789STDY5834880</strain>
        <strain evidence="5 15">2789STDY5834946</strain>
    </source>
</reference>
<evidence type="ECO:0000313" key="5">
    <source>
        <dbReference type="EMBL" id="CUP63285.1"/>
    </source>
</evidence>
<dbReference type="RefSeq" id="WP_005677778.1">
    <property type="nucleotide sequence ID" value="NZ_CABMOQ010000006.1"/>
</dbReference>
<feature type="transmembrane region" description="Helical" evidence="1">
    <location>
        <begin position="96"/>
        <end position="116"/>
    </location>
</feature>
<evidence type="ECO:0000313" key="10">
    <source>
        <dbReference type="EMBL" id="MDO6356363.1"/>
    </source>
</evidence>
<evidence type="ECO:0000313" key="11">
    <source>
        <dbReference type="EMBL" id="RGR68670.1"/>
    </source>
</evidence>
<sequence length="403" mass="46576">MDSKIDYNNYKADSLLNDAYFLESEQHPTPESIMFWDKLAQENKQLAKEIAIARNFLHILRHVPKPYLPQQKVDSIWKCISDQNRLEIQNKRKRRILYRTLAAACIVVFLVSGWYLQNIYQTSECMEKSDIVAVKKPDVSTNQTLLILSEKKQIAIQGKESKLHYNQQGKLNVNSQTINQETENDKKKDTYNQLIVPAGKRSSITFSDGTRIWLSASSRVVYPVEFMKNKREIYVEGEAFLDVYHDKSRPFIVKTNKMDIQVLGTTFNVCAYEKENIQTVVLVTGKVEVKTNNNETKTLSPNNLLAYNDQQGISVHPVDVQEYIAWKDGFYQFKKERLEIITKKLSKYYGKTIITDKQLANITCSGKLDLKEELDDVLHTLIQTVPAQITESNEKIYINVKSK</sequence>
<keyword evidence="1" id="KW-0472">Membrane</keyword>
<keyword evidence="1" id="KW-0812">Transmembrane</keyword>
<reference evidence="18 19" key="3">
    <citation type="journal article" date="2019" name="Nat. Med.">
        <title>A library of human gut bacterial isolates paired with longitudinal multiomics data enables mechanistic microbiome research.</title>
        <authorList>
            <person name="Poyet M."/>
            <person name="Groussin M."/>
            <person name="Gibbons S.M."/>
            <person name="Avila-Pacheco J."/>
            <person name="Jiang X."/>
            <person name="Kearney S.M."/>
            <person name="Perrotta A.R."/>
            <person name="Berdy B."/>
            <person name="Zhao S."/>
            <person name="Lieberman T.D."/>
            <person name="Swanson P.K."/>
            <person name="Smith M."/>
            <person name="Roesemann S."/>
            <person name="Alexander J.E."/>
            <person name="Rich S.A."/>
            <person name="Livny J."/>
            <person name="Vlamakis H."/>
            <person name="Clish C."/>
            <person name="Bullock K."/>
            <person name="Deik A."/>
            <person name="Scott J."/>
            <person name="Pierce K.A."/>
            <person name="Xavier R.J."/>
            <person name="Alm E.J."/>
        </authorList>
    </citation>
    <scope>NUCLEOTIDE SEQUENCE [LARGE SCALE GENOMIC DNA]</scope>
    <source>
        <strain evidence="9 18">BIOML-A19</strain>
        <strain evidence="8 21">BIOML-A21</strain>
        <strain evidence="7 19">BIOML-A25</strain>
        <strain evidence="6 20">BIOML-A31</strain>
    </source>
</reference>
<dbReference type="EMBL" id="VVYD01000025">
    <property type="protein sequence ID" value="KAA5495235.1"/>
    <property type="molecule type" value="Genomic_DNA"/>
</dbReference>
<feature type="domain" description="FecR protein" evidence="2">
    <location>
        <begin position="196"/>
        <end position="288"/>
    </location>
</feature>
<evidence type="ECO:0000313" key="19">
    <source>
        <dbReference type="Proteomes" id="UP000427825"/>
    </source>
</evidence>
<dbReference type="Proteomes" id="UP000095725">
    <property type="component" value="Unassembled WGS sequence"/>
</dbReference>
<dbReference type="Gene3D" id="2.60.120.1440">
    <property type="match status" value="1"/>
</dbReference>
<dbReference type="Gene3D" id="3.55.50.30">
    <property type="match status" value="1"/>
</dbReference>
<evidence type="ECO:0000313" key="16">
    <source>
        <dbReference type="Proteomes" id="UP000284205"/>
    </source>
</evidence>
<dbReference type="Pfam" id="PF16344">
    <property type="entry name" value="FecR_C"/>
    <property type="match status" value="1"/>
</dbReference>
<reference evidence="10" key="5">
    <citation type="submission" date="2023-07" db="EMBL/GenBank/DDBJ databases">
        <title>Whole Genome Sequencing of Colonoscopy isolates.</title>
        <authorList>
            <person name="Surve S.V."/>
            <person name="Valls R.A."/>
            <person name="Barrak K.E."/>
            <person name="Gardner T.B."/>
            <person name="O'Toole G.A."/>
        </authorList>
    </citation>
    <scope>NUCLEOTIDE SEQUENCE</scope>
    <source>
        <strain evidence="10">GP0119</strain>
    </source>
</reference>
<dbReference type="EMBL" id="QSJD01000002">
    <property type="protein sequence ID" value="RHD53244.1"/>
    <property type="molecule type" value="Genomic_DNA"/>
</dbReference>
<dbReference type="Proteomes" id="UP000475905">
    <property type="component" value="Unassembled WGS sequence"/>
</dbReference>
<dbReference type="InterPro" id="IPR032508">
    <property type="entry name" value="FecR_C"/>
</dbReference>
<dbReference type="EMBL" id="CZBL01000002">
    <property type="protein sequence ID" value="CUP63285.1"/>
    <property type="molecule type" value="Genomic_DNA"/>
</dbReference>
<evidence type="ECO:0000313" key="12">
    <source>
        <dbReference type="EMBL" id="RHD53244.1"/>
    </source>
</evidence>
<evidence type="ECO:0000313" key="8">
    <source>
        <dbReference type="EMBL" id="KAA5493588.1"/>
    </source>
</evidence>
<dbReference type="EMBL" id="QRUO01000016">
    <property type="protein sequence ID" value="RGR68670.1"/>
    <property type="molecule type" value="Genomic_DNA"/>
</dbReference>
<dbReference type="Proteomes" id="UP000284689">
    <property type="component" value="Unassembled WGS sequence"/>
</dbReference>
<dbReference type="Proteomes" id="UP000368418">
    <property type="component" value="Unassembled WGS sequence"/>
</dbReference>
<keyword evidence="1" id="KW-1133">Transmembrane helix</keyword>
<dbReference type="EMBL" id="JAUONL010000001">
    <property type="protein sequence ID" value="MDO6356363.1"/>
    <property type="molecule type" value="Genomic_DNA"/>
</dbReference>
<reference evidence="13" key="4">
    <citation type="submission" date="2022-08" db="EMBL/GenBank/DDBJ databases">
        <title>Genome Sequencing of Bacteroides fragilis Group Isolates with Nanopore Technology.</title>
        <authorList>
            <person name="Tisza M.J."/>
            <person name="Smith D."/>
            <person name="Dekker J.P."/>
        </authorList>
    </citation>
    <scope>NUCLEOTIDE SEQUENCE</scope>
    <source>
        <strain evidence="13">BFG-474</strain>
    </source>
</reference>
<organism evidence="4 14">
    <name type="scientific">Bacteroides caccae</name>
    <dbReference type="NCBI Taxonomy" id="47678"/>
    <lineage>
        <taxon>Bacteria</taxon>
        <taxon>Pseudomonadati</taxon>
        <taxon>Bacteroidota</taxon>
        <taxon>Bacteroidia</taxon>
        <taxon>Bacteroidales</taxon>
        <taxon>Bacteroidaceae</taxon>
        <taxon>Bacteroides</taxon>
    </lineage>
</organism>
<evidence type="ECO:0000259" key="2">
    <source>
        <dbReference type="Pfam" id="PF04773"/>
    </source>
</evidence>
<dbReference type="FunFam" id="2.60.120.1440:FF:000001">
    <property type="entry name" value="Putative anti-sigma factor"/>
    <property type="match status" value="1"/>
</dbReference>
<dbReference type="EMBL" id="CP103166">
    <property type="protein sequence ID" value="UVQ94909.1"/>
    <property type="molecule type" value="Genomic_DNA"/>
</dbReference>
<dbReference type="Proteomes" id="UP001170023">
    <property type="component" value="Unassembled WGS sequence"/>
</dbReference>
<dbReference type="Proteomes" id="UP001060260">
    <property type="component" value="Chromosome"/>
</dbReference>
<dbReference type="KEGG" id="bcac:CGC64_09975"/>
<evidence type="ECO:0000256" key="1">
    <source>
        <dbReference type="SAM" id="Phobius"/>
    </source>
</evidence>
<dbReference type="EMBL" id="VVYF01000005">
    <property type="protein sequence ID" value="KAA5493588.1"/>
    <property type="molecule type" value="Genomic_DNA"/>
</dbReference>
<dbReference type="AlphaFoldDB" id="A0A174JDC4"/>
<proteinExistence type="predicted"/>
<evidence type="ECO:0000313" key="20">
    <source>
        <dbReference type="Proteomes" id="UP000475905"/>
    </source>
</evidence>
<dbReference type="EMBL" id="VVYJ01000002">
    <property type="protein sequence ID" value="KAA5479997.1"/>
    <property type="molecule type" value="Genomic_DNA"/>
</dbReference>
<dbReference type="STRING" id="47678.ERS852494_01202"/>
<evidence type="ECO:0000313" key="17">
    <source>
        <dbReference type="Proteomes" id="UP000284689"/>
    </source>
</evidence>
<evidence type="ECO:0000313" key="6">
    <source>
        <dbReference type="EMBL" id="KAA5463597.1"/>
    </source>
</evidence>
<evidence type="ECO:0000313" key="9">
    <source>
        <dbReference type="EMBL" id="KAA5495235.1"/>
    </source>
</evidence>
<evidence type="ECO:0000313" key="13">
    <source>
        <dbReference type="EMBL" id="UVQ94909.1"/>
    </source>
</evidence>
<dbReference type="Pfam" id="PF04773">
    <property type="entry name" value="FecR"/>
    <property type="match status" value="1"/>
</dbReference>
<dbReference type="InterPro" id="IPR006860">
    <property type="entry name" value="FecR"/>
</dbReference>
<dbReference type="EMBL" id="VVYP01000010">
    <property type="protein sequence ID" value="KAA5463597.1"/>
    <property type="molecule type" value="Genomic_DNA"/>
</dbReference>
<accession>A0A174JDC4</accession>
<evidence type="ECO:0000313" key="18">
    <source>
        <dbReference type="Proteomes" id="UP000368418"/>
    </source>
</evidence>
<dbReference type="GeneID" id="75113828"/>
<protein>
    <submittedName>
        <fullName evidence="4">Anti-sigma factor</fullName>
    </submittedName>
    <submittedName>
        <fullName evidence="6">FecR family protein</fullName>
    </submittedName>
</protein>
<dbReference type="Proteomes" id="UP000427825">
    <property type="component" value="Unassembled WGS sequence"/>
</dbReference>
<dbReference type="Proteomes" id="UP000491168">
    <property type="component" value="Unassembled WGS sequence"/>
</dbReference>
<reference evidence="16 17" key="2">
    <citation type="submission" date="2018-08" db="EMBL/GenBank/DDBJ databases">
        <title>A genome reference for cultivated species of the human gut microbiota.</title>
        <authorList>
            <person name="Zou Y."/>
            <person name="Xue W."/>
            <person name="Luo G."/>
        </authorList>
    </citation>
    <scope>NUCLEOTIDE SEQUENCE [LARGE SCALE GENOMIC DNA]</scope>
    <source>
        <strain evidence="11 16">AF24-29LB</strain>
        <strain evidence="12 17">AM31-16AC</strain>
    </source>
</reference>
<evidence type="ECO:0000313" key="15">
    <source>
        <dbReference type="Proteomes" id="UP000095725"/>
    </source>
</evidence>
<evidence type="ECO:0000313" key="4">
    <source>
        <dbReference type="EMBL" id="CUO95907.1"/>
    </source>
</evidence>
<dbReference type="Proteomes" id="UP000095657">
    <property type="component" value="Unassembled WGS sequence"/>
</dbReference>
<dbReference type="Proteomes" id="UP000284205">
    <property type="component" value="Unassembled WGS sequence"/>
</dbReference>
<dbReference type="PANTHER" id="PTHR30273:SF2">
    <property type="entry name" value="PROTEIN FECR"/>
    <property type="match status" value="1"/>
</dbReference>
<evidence type="ECO:0000313" key="14">
    <source>
        <dbReference type="Proteomes" id="UP000095657"/>
    </source>
</evidence>
<dbReference type="PANTHER" id="PTHR30273">
    <property type="entry name" value="PERIPLASMIC SIGNAL SENSOR AND SIGMA FACTOR ACTIVATOR FECR-RELATED"/>
    <property type="match status" value="1"/>
</dbReference>
<name>A0A174JDC4_9BACE</name>
<evidence type="ECO:0000313" key="21">
    <source>
        <dbReference type="Proteomes" id="UP000491168"/>
    </source>
</evidence>
<dbReference type="EMBL" id="CZAI01000002">
    <property type="protein sequence ID" value="CUO95907.1"/>
    <property type="molecule type" value="Genomic_DNA"/>
</dbReference>
<evidence type="ECO:0000313" key="7">
    <source>
        <dbReference type="EMBL" id="KAA5479997.1"/>
    </source>
</evidence>
<evidence type="ECO:0000259" key="3">
    <source>
        <dbReference type="Pfam" id="PF16344"/>
    </source>
</evidence>
<dbReference type="GO" id="GO:0016989">
    <property type="term" value="F:sigma factor antagonist activity"/>
    <property type="evidence" value="ECO:0007669"/>
    <property type="project" value="TreeGrafter"/>
</dbReference>
<feature type="domain" description="Protein FecR C-terminal" evidence="3">
    <location>
        <begin position="332"/>
        <end position="398"/>
    </location>
</feature>
<dbReference type="InterPro" id="IPR012373">
    <property type="entry name" value="Ferrdict_sens_TM"/>
</dbReference>